<name>A0ACC2PSV9_9HYME</name>
<evidence type="ECO:0000313" key="2">
    <source>
        <dbReference type="Proteomes" id="UP001239111"/>
    </source>
</evidence>
<gene>
    <name evidence="1" type="ORF">QAD02_022178</name>
</gene>
<reference evidence="1" key="1">
    <citation type="submission" date="2023-04" db="EMBL/GenBank/DDBJ databases">
        <title>A chromosome-level genome assembly of the parasitoid wasp Eretmocerus hayati.</title>
        <authorList>
            <person name="Zhong Y."/>
            <person name="Liu S."/>
            <person name="Liu Y."/>
        </authorList>
    </citation>
    <scope>NUCLEOTIDE SEQUENCE</scope>
    <source>
        <strain evidence="1">ZJU_SS_LIU_2023</strain>
    </source>
</reference>
<dbReference type="Proteomes" id="UP001239111">
    <property type="component" value="Chromosome 1"/>
</dbReference>
<proteinExistence type="predicted"/>
<protein>
    <submittedName>
        <fullName evidence="1">Uncharacterized protein</fullName>
    </submittedName>
</protein>
<keyword evidence="2" id="KW-1185">Reference proteome</keyword>
<organism evidence="1 2">
    <name type="scientific">Eretmocerus hayati</name>
    <dbReference type="NCBI Taxonomy" id="131215"/>
    <lineage>
        <taxon>Eukaryota</taxon>
        <taxon>Metazoa</taxon>
        <taxon>Ecdysozoa</taxon>
        <taxon>Arthropoda</taxon>
        <taxon>Hexapoda</taxon>
        <taxon>Insecta</taxon>
        <taxon>Pterygota</taxon>
        <taxon>Neoptera</taxon>
        <taxon>Endopterygota</taxon>
        <taxon>Hymenoptera</taxon>
        <taxon>Apocrita</taxon>
        <taxon>Proctotrupomorpha</taxon>
        <taxon>Chalcidoidea</taxon>
        <taxon>Aphelinidae</taxon>
        <taxon>Aphelininae</taxon>
        <taxon>Eretmocerus</taxon>
    </lineage>
</organism>
<evidence type="ECO:0000313" key="1">
    <source>
        <dbReference type="EMBL" id="KAJ8686384.1"/>
    </source>
</evidence>
<comment type="caution">
    <text evidence="1">The sequence shown here is derived from an EMBL/GenBank/DDBJ whole genome shotgun (WGS) entry which is preliminary data.</text>
</comment>
<accession>A0ACC2PSV9</accession>
<sequence length="532" mass="61215">MPFFKIELFDGSQSVMFKAESIEEILDKSTERMGLLKEGVNYDILLDDKKTKIDEDVIEFAKVSATLVQLILRPVKDVLDNRDGQLCAPVEKPLEDNPQSPSSDSTVFISLRDIFGQIDRNIVCKCEKGEKLLFEERAQVSNRCAEYMKDTLKNTTRGVGTKIATAICQRYSRTFDNRVENEVWGSGVATLRLSIMNVIYYRKESTPKKRPVQLCDSDEEEIAAIQSQYDNSLLQDEYGYVQYSPSLPEGETLETQNDKRLELLSLFEETDDHDSEKVSKLMKSTYATQRIAINNQSRNIPHVLTEWPFLKNITNLIEHSDTLLGKKVESLWRQSFEDKATSMRKYLKSCPILTCKKRVNQVQTLVEEYKKAEEYNRSELPKFMVIFHLMLLYFGEEESPFFKIVDKKFTDQDVMKLTNTMCPTLIIRGSSLYDENSVCTVVLEHNTIIFCNSPLQGILATLLAYYVFGYVYPPAYEKSLEFLQRVFLRIIPKEDSITPKKKKKKGSPFEASVMKLATALADFTNKFKITQT</sequence>
<dbReference type="EMBL" id="CM056741">
    <property type="protein sequence ID" value="KAJ8686384.1"/>
    <property type="molecule type" value="Genomic_DNA"/>
</dbReference>